<dbReference type="Proteomes" id="UP001157502">
    <property type="component" value="Chromosome 15"/>
</dbReference>
<proteinExistence type="predicted"/>
<evidence type="ECO:0000313" key="2">
    <source>
        <dbReference type="Proteomes" id="UP001157502"/>
    </source>
</evidence>
<sequence>MSFCLTPKTMIRITCALNQTRRKGQSVICNGPETRPTTASSPLLILLRRCDRPSCVILVMKYPRLVLLTAVGLCICKLN</sequence>
<organism evidence="1 2">
    <name type="scientific">Dallia pectoralis</name>
    <name type="common">Alaska blackfish</name>
    <dbReference type="NCBI Taxonomy" id="75939"/>
    <lineage>
        <taxon>Eukaryota</taxon>
        <taxon>Metazoa</taxon>
        <taxon>Chordata</taxon>
        <taxon>Craniata</taxon>
        <taxon>Vertebrata</taxon>
        <taxon>Euteleostomi</taxon>
        <taxon>Actinopterygii</taxon>
        <taxon>Neopterygii</taxon>
        <taxon>Teleostei</taxon>
        <taxon>Protacanthopterygii</taxon>
        <taxon>Esociformes</taxon>
        <taxon>Umbridae</taxon>
        <taxon>Dallia</taxon>
    </lineage>
</organism>
<comment type="caution">
    <text evidence="1">The sequence shown here is derived from an EMBL/GenBank/DDBJ whole genome shotgun (WGS) entry which is preliminary data.</text>
</comment>
<protein>
    <submittedName>
        <fullName evidence="1">Uncharacterized protein</fullName>
    </submittedName>
</protein>
<evidence type="ECO:0000313" key="1">
    <source>
        <dbReference type="EMBL" id="KAJ8000888.1"/>
    </source>
</evidence>
<keyword evidence="2" id="KW-1185">Reference proteome</keyword>
<accession>A0ACC2GB88</accession>
<reference evidence="1" key="1">
    <citation type="submission" date="2021-05" db="EMBL/GenBank/DDBJ databases">
        <authorList>
            <person name="Pan Q."/>
            <person name="Jouanno E."/>
            <person name="Zahm M."/>
            <person name="Klopp C."/>
            <person name="Cabau C."/>
            <person name="Louis A."/>
            <person name="Berthelot C."/>
            <person name="Parey E."/>
            <person name="Roest Crollius H."/>
            <person name="Montfort J."/>
            <person name="Robinson-Rechavi M."/>
            <person name="Bouchez O."/>
            <person name="Lampietro C."/>
            <person name="Lopez Roques C."/>
            <person name="Donnadieu C."/>
            <person name="Postlethwait J."/>
            <person name="Bobe J."/>
            <person name="Dillon D."/>
            <person name="Chandos A."/>
            <person name="von Hippel F."/>
            <person name="Guiguen Y."/>
        </authorList>
    </citation>
    <scope>NUCLEOTIDE SEQUENCE</scope>
    <source>
        <strain evidence="1">YG-Jan2019</strain>
    </source>
</reference>
<gene>
    <name evidence="1" type="ORF">DPEC_G00185070</name>
</gene>
<name>A0ACC2GB88_DALPE</name>
<dbReference type="EMBL" id="CM055742">
    <property type="protein sequence ID" value="KAJ8000888.1"/>
    <property type="molecule type" value="Genomic_DNA"/>
</dbReference>